<proteinExistence type="inferred from homology"/>
<dbReference type="PANTHER" id="PTHR31642:SF11">
    <property type="entry name" value="SHIKIMATE O-HYDROXYCINNAMOYLTRANSFERASE"/>
    <property type="match status" value="1"/>
</dbReference>
<dbReference type="STRING" id="4155.A0A022QBG2"/>
<dbReference type="PANTHER" id="PTHR31642">
    <property type="entry name" value="TRICHOTHECENE 3-O-ACETYLTRANSFERASE"/>
    <property type="match status" value="1"/>
</dbReference>
<dbReference type="EMBL" id="KI632119">
    <property type="protein sequence ID" value="EYU24588.1"/>
    <property type="molecule type" value="Genomic_DNA"/>
</dbReference>
<reference evidence="5 6" key="1">
    <citation type="journal article" date="2013" name="Proc. Natl. Acad. Sci. U.S.A.">
        <title>Fine-scale variation in meiotic recombination in Mimulus inferred from population shotgun sequencing.</title>
        <authorList>
            <person name="Hellsten U."/>
            <person name="Wright K.M."/>
            <person name="Jenkins J."/>
            <person name="Shu S."/>
            <person name="Yuan Y."/>
            <person name="Wessler S.R."/>
            <person name="Schmutz J."/>
            <person name="Willis J.H."/>
            <person name="Rokhsar D.S."/>
        </authorList>
    </citation>
    <scope>NUCLEOTIDE SEQUENCE [LARGE SCALE GENOMIC DNA]</scope>
    <source>
        <strain evidence="6">cv. DUN x IM62</strain>
    </source>
</reference>
<name>A0A022QBG2_ERYGU</name>
<dbReference type="InterPro" id="IPR023213">
    <property type="entry name" value="CAT-like_dom_sf"/>
</dbReference>
<comment type="similarity">
    <text evidence="1">Belongs to the plant acyltransferase family.</text>
</comment>
<dbReference type="InterPro" id="IPR050317">
    <property type="entry name" value="Plant_Fungal_Acyltransferase"/>
</dbReference>
<evidence type="ECO:0000256" key="1">
    <source>
        <dbReference type="ARBA" id="ARBA00009861"/>
    </source>
</evidence>
<evidence type="ECO:0008006" key="7">
    <source>
        <dbReference type="Google" id="ProtNLM"/>
    </source>
</evidence>
<accession>A0A022QBG2</accession>
<dbReference type="Pfam" id="PF02458">
    <property type="entry name" value="Transferase"/>
    <property type="match status" value="1"/>
</dbReference>
<keyword evidence="2" id="KW-0808">Transferase</keyword>
<dbReference type="Proteomes" id="UP000030748">
    <property type="component" value="Unassembled WGS sequence"/>
</dbReference>
<evidence type="ECO:0000313" key="5">
    <source>
        <dbReference type="EMBL" id="EYU24588.1"/>
    </source>
</evidence>
<gene>
    <name evidence="5" type="ORF">MIMGU_mgv1a0237892mg</name>
</gene>
<sequence length="302" mass="33749">VTRFKCGGVCLGVAVHHHAADGISGIHFINTWSDLARAGNDVTIKIQPPFLDRTVFCARDPPQPQFAHSEYHRPTTAPQPNSGDTSKTKYCFFKLTPNHIKTLKAKVNNNNDDANRSSYTTYEALAGHVWRCVSKARNLPEDQETKLYVTTDGRSRLRPPLPVGYFGNVVFWAPAVAPSGELWSDHVRSAAGKVREAIAGMDNEYLRSANDYLEVKRDVIGEIALDENTYKNPNIGIISWLRLPVYDADFGWGKPVYMGLDRPSPEGECHFLPTPVCDGSLLVSITLVIEHMHLFQKLLYQI</sequence>
<dbReference type="eggNOG" id="ENOG502QTJX">
    <property type="taxonomic scope" value="Eukaryota"/>
</dbReference>
<keyword evidence="3" id="KW-0012">Acyltransferase</keyword>
<dbReference type="GO" id="GO:0016747">
    <property type="term" value="F:acyltransferase activity, transferring groups other than amino-acyl groups"/>
    <property type="evidence" value="ECO:0000318"/>
    <property type="project" value="GO_Central"/>
</dbReference>
<protein>
    <recommendedName>
        <fullName evidence="7">Shikimate O-hydroxycinnamoyltransferase</fullName>
    </recommendedName>
</protein>
<dbReference type="AlphaFoldDB" id="A0A022QBG2"/>
<evidence type="ECO:0000256" key="3">
    <source>
        <dbReference type="ARBA" id="ARBA00023315"/>
    </source>
</evidence>
<dbReference type="FunFam" id="3.30.559.10:FF:000008">
    <property type="entry name" value="Tryptamine hydroxycinnamoyl transferase"/>
    <property type="match status" value="1"/>
</dbReference>
<keyword evidence="6" id="KW-1185">Reference proteome</keyword>
<feature type="region of interest" description="Disordered" evidence="4">
    <location>
        <begin position="65"/>
        <end position="85"/>
    </location>
</feature>
<dbReference type="Gene3D" id="3.30.559.10">
    <property type="entry name" value="Chloramphenicol acetyltransferase-like domain"/>
    <property type="match status" value="2"/>
</dbReference>
<feature type="non-terminal residue" evidence="5">
    <location>
        <position position="1"/>
    </location>
</feature>
<feature type="compositionally biased region" description="Polar residues" evidence="4">
    <location>
        <begin position="76"/>
        <end position="85"/>
    </location>
</feature>
<evidence type="ECO:0000256" key="4">
    <source>
        <dbReference type="SAM" id="MobiDB-lite"/>
    </source>
</evidence>
<organism evidence="5 6">
    <name type="scientific">Erythranthe guttata</name>
    <name type="common">Yellow monkey flower</name>
    <name type="synonym">Mimulus guttatus</name>
    <dbReference type="NCBI Taxonomy" id="4155"/>
    <lineage>
        <taxon>Eukaryota</taxon>
        <taxon>Viridiplantae</taxon>
        <taxon>Streptophyta</taxon>
        <taxon>Embryophyta</taxon>
        <taxon>Tracheophyta</taxon>
        <taxon>Spermatophyta</taxon>
        <taxon>Magnoliopsida</taxon>
        <taxon>eudicotyledons</taxon>
        <taxon>Gunneridae</taxon>
        <taxon>Pentapetalae</taxon>
        <taxon>asterids</taxon>
        <taxon>lamiids</taxon>
        <taxon>Lamiales</taxon>
        <taxon>Phrymaceae</taxon>
        <taxon>Erythranthe</taxon>
    </lineage>
</organism>
<evidence type="ECO:0000313" key="6">
    <source>
        <dbReference type="Proteomes" id="UP000030748"/>
    </source>
</evidence>
<evidence type="ECO:0000256" key="2">
    <source>
        <dbReference type="ARBA" id="ARBA00022679"/>
    </source>
</evidence>